<keyword evidence="2" id="KW-1185">Reference proteome</keyword>
<reference evidence="1" key="1">
    <citation type="submission" date="2017-10" db="EMBL/GenBank/DDBJ databases">
        <title>Massilia psychrophilum sp. nov., a novel purple-pigmented bacterium isolated from Tianshan glacier, Xinjiang Municipality, China.</title>
        <authorList>
            <person name="Wang H."/>
        </authorList>
    </citation>
    <scope>NUCLEOTIDE SEQUENCE [LARGE SCALE GENOMIC DNA]</scope>
    <source>
        <strain evidence="1">B2</strain>
    </source>
</reference>
<evidence type="ECO:0000313" key="2">
    <source>
        <dbReference type="Proteomes" id="UP000229897"/>
    </source>
</evidence>
<dbReference type="EMBL" id="CP024608">
    <property type="protein sequence ID" value="ATQ75735.1"/>
    <property type="molecule type" value="Genomic_DNA"/>
</dbReference>
<dbReference type="KEGG" id="mass:CR152_15270"/>
<name>A0A2D2DLA1_9BURK</name>
<proteinExistence type="predicted"/>
<evidence type="ECO:0008006" key="3">
    <source>
        <dbReference type="Google" id="ProtNLM"/>
    </source>
</evidence>
<dbReference type="Proteomes" id="UP000229897">
    <property type="component" value="Chromosome"/>
</dbReference>
<dbReference type="AlphaFoldDB" id="A0A2D2DLA1"/>
<organism evidence="1 2">
    <name type="scientific">Massilia violaceinigra</name>
    <dbReference type="NCBI Taxonomy" id="2045208"/>
    <lineage>
        <taxon>Bacteria</taxon>
        <taxon>Pseudomonadati</taxon>
        <taxon>Pseudomonadota</taxon>
        <taxon>Betaproteobacteria</taxon>
        <taxon>Burkholderiales</taxon>
        <taxon>Oxalobacteraceae</taxon>
        <taxon>Telluria group</taxon>
        <taxon>Massilia</taxon>
    </lineage>
</organism>
<accession>A0A2D2DLA1</accession>
<sequence length="328" mass="34894">MNASTPVVAVPRAAGADASAVMADLARIFHDRAPQLLGETARTFFVEMVSVHVARAPADADLTRAALDQLGIAAGEMANWRQIEDDPASGRRFALMLEHTHALEAWCRAPLLKDDGRPTLLLHIDAHDDLNGPSLLPDADRRKYLAPLGSDVMTLDDPKTVRRFATRGYIGIGGFIAPMIGSAAIDAMLHVPGPAQAGGRGAASLAIGLAPDSGFIRVEKQNCARPGIPYHRMNLAAALEVAHSFDGHILLDIDLDAFCNRYDTHGDSEVQDADALIAMAEAAQLLTASGLPRRAAVTTVALSPGFFPGSLWREALRFANAMRAQSIG</sequence>
<dbReference type="RefSeq" id="WP_099875743.1">
    <property type="nucleotide sequence ID" value="NZ_CP024608.1"/>
</dbReference>
<gene>
    <name evidence="1" type="ORF">CR152_15270</name>
</gene>
<protein>
    <recommendedName>
        <fullName evidence="3">Arginase</fullName>
    </recommendedName>
</protein>
<evidence type="ECO:0000313" key="1">
    <source>
        <dbReference type="EMBL" id="ATQ75735.1"/>
    </source>
</evidence>
<dbReference type="OrthoDB" id="581720at2"/>